<comment type="caution">
    <text evidence="2">The sequence shown here is derived from an EMBL/GenBank/DDBJ whole genome shotgun (WGS) entry which is preliminary data.</text>
</comment>
<evidence type="ECO:0000313" key="3">
    <source>
        <dbReference type="Proteomes" id="UP000185612"/>
    </source>
</evidence>
<sequence>MKEKVRVLIIEDKADLAADAKREIEDAFEESNEIEVDVSIETDFDSGFARVRERESDVVVLDVRRDACESVTEDDTAGQAVYRDIKEACFAPVVFWTALPEKVNHEQMSPLVTVVTKEEMVKLPDAIKAAVASRALTTIRDIEQHATDVLRKHMWTELAPNWAEYTRDTDSAGITQVLLSRLARILDEDRDQKFTTHPSHRYVYPPASDRRSPGDVLCATDQTWWVVLTPACDFEQTKVDYVLLAKASPLAEHPKYQRWKSANPGTNNEKNSWKSLDQDVLRATHGRFHFLPAFREIPDLVIDLEKVRAVEVDALDDFAWVASLVSPFAEALLVQHSHLRGRVGVPDLDSERVKQRLLGD</sequence>
<evidence type="ECO:0000256" key="1">
    <source>
        <dbReference type="SAM" id="Coils"/>
    </source>
</evidence>
<feature type="coiled-coil region" evidence="1">
    <location>
        <begin position="10"/>
        <end position="37"/>
    </location>
</feature>
<dbReference type="STRING" id="52770.BSZ40_04255"/>
<dbReference type="RefSeq" id="WP_073823622.1">
    <property type="nucleotide sequence ID" value="NZ_MQVS01000003.1"/>
</dbReference>
<dbReference type="Proteomes" id="UP000185612">
    <property type="component" value="Unassembled WGS sequence"/>
</dbReference>
<accession>A0A1Q5PWX9</accession>
<dbReference type="AlphaFoldDB" id="A0A1Q5PWX9"/>
<protein>
    <recommendedName>
        <fullName evidence="4">Response regulatory domain-containing protein</fullName>
    </recommendedName>
</protein>
<dbReference type="EMBL" id="MQVS01000003">
    <property type="protein sequence ID" value="OKL52123.1"/>
    <property type="molecule type" value="Genomic_DNA"/>
</dbReference>
<reference evidence="3" key="1">
    <citation type="submission" date="2016-12" db="EMBL/GenBank/DDBJ databases">
        <authorList>
            <person name="Meng X."/>
        </authorList>
    </citation>
    <scope>NUCLEOTIDE SEQUENCE [LARGE SCALE GENOMIC DNA]</scope>
    <source>
        <strain evidence="3">DSM 20732</strain>
    </source>
</reference>
<name>A0A1Q5PWX9_9ACTO</name>
<dbReference type="Gene3D" id="3.40.50.2300">
    <property type="match status" value="1"/>
</dbReference>
<evidence type="ECO:0000313" key="2">
    <source>
        <dbReference type="EMBL" id="OKL52123.1"/>
    </source>
</evidence>
<keyword evidence="3" id="KW-1185">Reference proteome</keyword>
<proteinExistence type="predicted"/>
<dbReference type="InParanoid" id="A0A1Q5PWX9"/>
<keyword evidence="1" id="KW-0175">Coiled coil</keyword>
<dbReference type="OrthoDB" id="8478724at2"/>
<evidence type="ECO:0008006" key="4">
    <source>
        <dbReference type="Google" id="ProtNLM"/>
    </source>
</evidence>
<gene>
    <name evidence="2" type="ORF">BSZ40_04255</name>
</gene>
<organism evidence="2 3">
    <name type="scientific">Buchananella hordeovulneris</name>
    <dbReference type="NCBI Taxonomy" id="52770"/>
    <lineage>
        <taxon>Bacteria</taxon>
        <taxon>Bacillati</taxon>
        <taxon>Actinomycetota</taxon>
        <taxon>Actinomycetes</taxon>
        <taxon>Actinomycetales</taxon>
        <taxon>Actinomycetaceae</taxon>
        <taxon>Buchananella</taxon>
    </lineage>
</organism>